<accession>A0A450S0K1</accession>
<sequence length="94" mass="10510">MGKGENGNIFCNSSSELDTAARMFESDPKLKTNPLQTKEHAASHALYSHAPTLFLTALRAVRKRTAYPVSLVHRECYYSPNETRRGGAMRLRAL</sequence>
<name>A0A450S0K1_9GAMM</name>
<evidence type="ECO:0000313" key="1">
    <source>
        <dbReference type="EMBL" id="VFJ45150.1"/>
    </source>
</evidence>
<reference evidence="1" key="1">
    <citation type="submission" date="2019-02" db="EMBL/GenBank/DDBJ databases">
        <authorList>
            <person name="Gruber-Vodicka R. H."/>
            <person name="Seah K. B. B."/>
        </authorList>
    </citation>
    <scope>NUCLEOTIDE SEQUENCE</scope>
    <source>
        <strain evidence="2">BECK_DK161</strain>
        <strain evidence="1">BECK_DK47</strain>
    </source>
</reference>
<dbReference type="EMBL" id="CAADEX010000009">
    <property type="protein sequence ID" value="VFJ45150.1"/>
    <property type="molecule type" value="Genomic_DNA"/>
</dbReference>
<organism evidence="1">
    <name type="scientific">Candidatus Kentrum sp. DK</name>
    <dbReference type="NCBI Taxonomy" id="2126562"/>
    <lineage>
        <taxon>Bacteria</taxon>
        <taxon>Pseudomonadati</taxon>
        <taxon>Pseudomonadota</taxon>
        <taxon>Gammaproteobacteria</taxon>
        <taxon>Candidatus Kentrum</taxon>
    </lineage>
</organism>
<protein>
    <submittedName>
        <fullName evidence="1">Uncharacterized protein</fullName>
    </submittedName>
</protein>
<proteinExistence type="predicted"/>
<evidence type="ECO:0000313" key="2">
    <source>
        <dbReference type="EMBL" id="VFJ54995.1"/>
    </source>
</evidence>
<gene>
    <name evidence="1" type="ORF">BECKDK2373B_GA0170837_100910</name>
    <name evidence="2" type="ORF">BECKDK2373C_GA0170839_104619</name>
</gene>
<dbReference type="AlphaFoldDB" id="A0A450S0K1"/>
<dbReference type="EMBL" id="CAADEY010000046">
    <property type="protein sequence ID" value="VFJ54995.1"/>
    <property type="molecule type" value="Genomic_DNA"/>
</dbReference>